<dbReference type="Pfam" id="PF00950">
    <property type="entry name" value="ABC-3"/>
    <property type="match status" value="1"/>
</dbReference>
<dbReference type="EMBL" id="CP042467">
    <property type="protein sequence ID" value="QED26122.1"/>
    <property type="molecule type" value="Genomic_DNA"/>
</dbReference>
<feature type="transmembrane region" description="Helical" evidence="9">
    <location>
        <begin position="74"/>
        <end position="93"/>
    </location>
</feature>
<dbReference type="PANTHER" id="PTHR30477:SF3">
    <property type="entry name" value="METAL TRANSPORT SYSTEM MEMBRANE PROTEIN CT_069-RELATED"/>
    <property type="match status" value="1"/>
</dbReference>
<evidence type="ECO:0000256" key="5">
    <source>
        <dbReference type="ARBA" id="ARBA00022692"/>
    </source>
</evidence>
<protein>
    <submittedName>
        <fullName evidence="10">Metal ABC transporter permease</fullName>
    </submittedName>
</protein>
<keyword evidence="7 9" id="KW-0472">Membrane</keyword>
<dbReference type="Proteomes" id="UP000321595">
    <property type="component" value="Chromosome"/>
</dbReference>
<dbReference type="KEGG" id="bbae:FRD01_02370"/>
<dbReference type="GO" id="GO:0043190">
    <property type="term" value="C:ATP-binding cassette (ABC) transporter complex"/>
    <property type="evidence" value="ECO:0007669"/>
    <property type="project" value="InterPro"/>
</dbReference>
<gene>
    <name evidence="10" type="ORF">FRD01_02370</name>
</gene>
<dbReference type="RefSeq" id="WP_146957289.1">
    <property type="nucleotide sequence ID" value="NZ_CP042467.1"/>
</dbReference>
<dbReference type="SUPFAM" id="SSF81345">
    <property type="entry name" value="ABC transporter involved in vitamin B12 uptake, BtuC"/>
    <property type="match status" value="1"/>
</dbReference>
<feature type="transmembrane region" description="Helical" evidence="9">
    <location>
        <begin position="262"/>
        <end position="281"/>
    </location>
</feature>
<evidence type="ECO:0000256" key="1">
    <source>
        <dbReference type="ARBA" id="ARBA00004651"/>
    </source>
</evidence>
<name>A0A5B8XJZ4_9DELT</name>
<comment type="similarity">
    <text evidence="2 8">Belongs to the ABC-3 integral membrane protein family.</text>
</comment>
<accession>A0A5B8XJZ4</accession>
<dbReference type="PANTHER" id="PTHR30477">
    <property type="entry name" value="ABC-TRANSPORTER METAL-BINDING PROTEIN"/>
    <property type="match status" value="1"/>
</dbReference>
<keyword evidence="6 9" id="KW-1133">Transmembrane helix</keyword>
<proteinExistence type="inferred from homology"/>
<dbReference type="AlphaFoldDB" id="A0A5B8XJZ4"/>
<keyword evidence="11" id="KW-1185">Reference proteome</keyword>
<reference evidence="10 11" key="1">
    <citation type="submission" date="2019-08" db="EMBL/GenBank/DDBJ databases">
        <authorList>
            <person name="Liang Q."/>
        </authorList>
    </citation>
    <scope>NUCLEOTIDE SEQUENCE [LARGE SCALE GENOMIC DNA]</scope>
    <source>
        <strain evidence="10 11">V1718</strain>
    </source>
</reference>
<keyword evidence="5 8" id="KW-0812">Transmembrane</keyword>
<dbReference type="OrthoDB" id="9798540at2"/>
<feature type="transmembrane region" description="Helical" evidence="9">
    <location>
        <begin position="20"/>
        <end position="42"/>
    </location>
</feature>
<dbReference type="GO" id="GO:0055085">
    <property type="term" value="P:transmembrane transport"/>
    <property type="evidence" value="ECO:0007669"/>
    <property type="project" value="InterPro"/>
</dbReference>
<evidence type="ECO:0000256" key="2">
    <source>
        <dbReference type="ARBA" id="ARBA00008034"/>
    </source>
</evidence>
<feature type="transmembrane region" description="Helical" evidence="9">
    <location>
        <begin position="153"/>
        <end position="171"/>
    </location>
</feature>
<dbReference type="Gene3D" id="1.10.3470.10">
    <property type="entry name" value="ABC transporter involved in vitamin B12 uptake, BtuC"/>
    <property type="match status" value="1"/>
</dbReference>
<dbReference type="InterPro" id="IPR037294">
    <property type="entry name" value="ABC_BtuC-like"/>
</dbReference>
<evidence type="ECO:0000256" key="9">
    <source>
        <dbReference type="SAM" id="Phobius"/>
    </source>
</evidence>
<evidence type="ECO:0000256" key="6">
    <source>
        <dbReference type="ARBA" id="ARBA00022989"/>
    </source>
</evidence>
<dbReference type="GO" id="GO:0010043">
    <property type="term" value="P:response to zinc ion"/>
    <property type="evidence" value="ECO:0007669"/>
    <property type="project" value="TreeGrafter"/>
</dbReference>
<evidence type="ECO:0000256" key="8">
    <source>
        <dbReference type="RuleBase" id="RU003943"/>
    </source>
</evidence>
<organism evidence="10 11">
    <name type="scientific">Microvenator marinus</name>
    <dbReference type="NCBI Taxonomy" id="2600177"/>
    <lineage>
        <taxon>Bacteria</taxon>
        <taxon>Deltaproteobacteria</taxon>
        <taxon>Bradymonadales</taxon>
        <taxon>Microvenatoraceae</taxon>
        <taxon>Microvenator</taxon>
    </lineage>
</organism>
<comment type="subcellular location">
    <subcellularLocation>
        <location evidence="1 8">Cell membrane</location>
        <topology evidence="1 8">Multi-pass membrane protein</topology>
    </subcellularLocation>
</comment>
<evidence type="ECO:0000313" key="10">
    <source>
        <dbReference type="EMBL" id="QED26122.1"/>
    </source>
</evidence>
<keyword evidence="4" id="KW-1003">Cell membrane</keyword>
<dbReference type="InterPro" id="IPR001626">
    <property type="entry name" value="ABC_TroCD"/>
</dbReference>
<feature type="transmembrane region" description="Helical" evidence="9">
    <location>
        <begin position="233"/>
        <end position="256"/>
    </location>
</feature>
<feature type="transmembrane region" description="Helical" evidence="9">
    <location>
        <begin position="196"/>
        <end position="221"/>
    </location>
</feature>
<evidence type="ECO:0000256" key="4">
    <source>
        <dbReference type="ARBA" id="ARBA00022475"/>
    </source>
</evidence>
<evidence type="ECO:0000256" key="7">
    <source>
        <dbReference type="ARBA" id="ARBA00023136"/>
    </source>
</evidence>
<evidence type="ECO:0000256" key="3">
    <source>
        <dbReference type="ARBA" id="ARBA00022448"/>
    </source>
</evidence>
<keyword evidence="3 8" id="KW-0813">Transport</keyword>
<evidence type="ECO:0000313" key="11">
    <source>
        <dbReference type="Proteomes" id="UP000321595"/>
    </source>
</evidence>
<sequence>MSEVIAHTLELLGGESSFGLRATFGAALVGLTSALLGVFVVLRRLSLIGDAAGHATLPGVAAGFLVSGTKSLPWIYGGALASVAAATLTISLLEGRRRSSTDASIGVSLVFYFGLGILLISYAQSHPSGAQAGLSGFLFGNAAAMTNAQFFTLFGVFVASAAAIVIFWRALEVSSFDPDFCSSIGWNPHLLRVGTMFWIGLVVVVSVQSVGAVLASAMLVIAPSAALNLKLSLKATVVVSAILGALSGLIGGWASFVFSGVGTGPAMVLAAAIIFAFTLALRRFRS</sequence>
<feature type="transmembrane region" description="Helical" evidence="9">
    <location>
        <begin position="51"/>
        <end position="68"/>
    </location>
</feature>
<feature type="transmembrane region" description="Helical" evidence="9">
    <location>
        <begin position="105"/>
        <end position="123"/>
    </location>
</feature>